<dbReference type="InterPro" id="IPR057165">
    <property type="entry name" value="DUF7843"/>
</dbReference>
<evidence type="ECO:0000313" key="2">
    <source>
        <dbReference type="EMBL" id="SVB66291.1"/>
    </source>
</evidence>
<evidence type="ECO:0000259" key="1">
    <source>
        <dbReference type="Pfam" id="PF25225"/>
    </source>
</evidence>
<dbReference type="EMBL" id="UINC01051756">
    <property type="protein sequence ID" value="SVB66291.1"/>
    <property type="molecule type" value="Genomic_DNA"/>
</dbReference>
<protein>
    <recommendedName>
        <fullName evidence="1">DUF7843 domain-containing protein</fullName>
    </recommendedName>
</protein>
<accession>A0A382FWH9</accession>
<reference evidence="2" key="1">
    <citation type="submission" date="2018-05" db="EMBL/GenBank/DDBJ databases">
        <authorList>
            <person name="Lanie J.A."/>
            <person name="Ng W.-L."/>
            <person name="Kazmierczak K.M."/>
            <person name="Andrzejewski T.M."/>
            <person name="Davidsen T.M."/>
            <person name="Wayne K.J."/>
            <person name="Tettelin H."/>
            <person name="Glass J.I."/>
            <person name="Rusch D."/>
            <person name="Podicherti R."/>
            <person name="Tsui H.-C.T."/>
            <person name="Winkler M.E."/>
        </authorList>
    </citation>
    <scope>NUCLEOTIDE SEQUENCE</scope>
</reference>
<name>A0A382FWH9_9ZZZZ</name>
<dbReference type="Pfam" id="PF25225">
    <property type="entry name" value="DUF7843"/>
    <property type="match status" value="1"/>
</dbReference>
<sequence length="155" mass="18021">VSIFQFKRQFCWVIFLLLMFMQGTHAVGKTRISEPASSNETAIFLSLWKQARERKLSHHPYWLKLLHFYSIGESVGQWSFKSDIVSPSFFLSPLGKTNPAEELKSTLIALLGPVSDKPDQHARCKFIARFQWLRSQLDFPELTELTCPLFERWAN</sequence>
<gene>
    <name evidence="2" type="ORF">METZ01_LOCUS219145</name>
</gene>
<proteinExistence type="predicted"/>
<dbReference type="AlphaFoldDB" id="A0A382FWH9"/>
<feature type="non-terminal residue" evidence="2">
    <location>
        <position position="1"/>
    </location>
</feature>
<organism evidence="2">
    <name type="scientific">marine metagenome</name>
    <dbReference type="NCBI Taxonomy" id="408172"/>
    <lineage>
        <taxon>unclassified sequences</taxon>
        <taxon>metagenomes</taxon>
        <taxon>ecological metagenomes</taxon>
    </lineage>
</organism>
<feature type="domain" description="DUF7843" evidence="1">
    <location>
        <begin position="55"/>
        <end position="136"/>
    </location>
</feature>
<feature type="non-terminal residue" evidence="2">
    <location>
        <position position="155"/>
    </location>
</feature>